<evidence type="ECO:0000313" key="2">
    <source>
        <dbReference type="Proteomes" id="UP001297092"/>
    </source>
</evidence>
<protein>
    <recommendedName>
        <fullName evidence="3">Abortive infection protein, AbiV family</fullName>
    </recommendedName>
</protein>
<accession>A0ABS5S140</accession>
<organism evidence="1 2">
    <name type="scientific">Aequorivita echinoideorum</name>
    <dbReference type="NCBI Taxonomy" id="1549647"/>
    <lineage>
        <taxon>Bacteria</taxon>
        <taxon>Pseudomonadati</taxon>
        <taxon>Bacteroidota</taxon>
        <taxon>Flavobacteriia</taxon>
        <taxon>Flavobacteriales</taxon>
        <taxon>Flavobacteriaceae</taxon>
        <taxon>Aequorivita</taxon>
    </lineage>
</organism>
<evidence type="ECO:0008006" key="3">
    <source>
        <dbReference type="Google" id="ProtNLM"/>
    </source>
</evidence>
<dbReference type="Proteomes" id="UP001297092">
    <property type="component" value="Unassembled WGS sequence"/>
</dbReference>
<proteinExistence type="predicted"/>
<dbReference type="EMBL" id="JAHCTB010000001">
    <property type="protein sequence ID" value="MBT0606938.1"/>
    <property type="molecule type" value="Genomic_DNA"/>
</dbReference>
<name>A0ABS5S140_9FLAO</name>
<sequence length="218" mass="25116">MIPNKRTYQDKFELFNMALTNAEEQPEIAAAMAQYGYTAARIQEGKDLLETTQDIANTNAKELREEHQSYAEYLPLYTEVRDTYRTHRRLGKVAFKKDHVALSALKLIGQLPVNYIPWLAHVKTFYEGTLSNPNYITKMANFGITEQVLTQTNEKVSQMVNARNVYQKESGEGQDATKHKEEAFENLDEWMSDFYAVARVALREHPQLLESLGKFVRS</sequence>
<reference evidence="1 2" key="1">
    <citation type="submission" date="2021-05" db="EMBL/GenBank/DDBJ databases">
        <title>Aequorivita echinoideorum JCM 30378 genome.</title>
        <authorList>
            <person name="Zhang H."/>
            <person name="Li C."/>
        </authorList>
    </citation>
    <scope>NUCLEOTIDE SEQUENCE [LARGE SCALE GENOMIC DNA]</scope>
    <source>
        <strain evidence="1 2">JCM30378</strain>
    </source>
</reference>
<dbReference type="RefSeq" id="WP_214111807.1">
    <property type="nucleotide sequence ID" value="NZ_JAHCTB010000001.1"/>
</dbReference>
<gene>
    <name evidence="1" type="ORF">KIV10_01970</name>
</gene>
<keyword evidence="2" id="KW-1185">Reference proteome</keyword>
<evidence type="ECO:0000313" key="1">
    <source>
        <dbReference type="EMBL" id="MBT0606938.1"/>
    </source>
</evidence>
<comment type="caution">
    <text evidence="1">The sequence shown here is derived from an EMBL/GenBank/DDBJ whole genome shotgun (WGS) entry which is preliminary data.</text>
</comment>